<dbReference type="InterPro" id="IPR031811">
    <property type="entry name" value="ALGX/ALGJ_SGNH-like"/>
</dbReference>
<evidence type="ECO:0000256" key="4">
    <source>
        <dbReference type="ARBA" id="ARBA00022729"/>
    </source>
</evidence>
<dbReference type="AlphaFoldDB" id="A0A843S7N2"/>
<dbReference type="GO" id="GO:0042597">
    <property type="term" value="C:periplasmic space"/>
    <property type="evidence" value="ECO:0007669"/>
    <property type="project" value="UniProtKB-SubCell"/>
</dbReference>
<dbReference type="EMBL" id="WHUF01000003">
    <property type="protein sequence ID" value="MQA20425.1"/>
    <property type="molecule type" value="Genomic_DNA"/>
</dbReference>
<comment type="subcellular location">
    <subcellularLocation>
        <location evidence="1">Periplasm</location>
    </subcellularLocation>
</comment>
<keyword evidence="6" id="KW-0016">Alginate biosynthesis</keyword>
<feature type="domain" description="AlgX/AlgJ SGNH hydrolase-like" evidence="8">
    <location>
        <begin position="150"/>
        <end position="338"/>
    </location>
</feature>
<dbReference type="GO" id="GO:0042121">
    <property type="term" value="P:alginic acid biosynthetic process"/>
    <property type="evidence" value="ECO:0007669"/>
    <property type="project" value="UniProtKB-UniPathway"/>
</dbReference>
<evidence type="ECO:0000256" key="6">
    <source>
        <dbReference type="ARBA" id="ARBA00022841"/>
    </source>
</evidence>
<feature type="transmembrane region" description="Helical" evidence="7">
    <location>
        <begin position="26"/>
        <end position="44"/>
    </location>
</feature>
<sequence length="392" mass="44349">MSSSPLAQTAAAAVARPARPRRLRPFRVLFVLLIFAVSLIPAIATIDNGAKSAPDLVEMRPLAPLPTHWEGRWYDFDKNYRNFEKGYSDHLGLRSLMIRTKNELDLRLFHTSRRVYFGKQGEMYGRSISDIELPATETLLAVPTNAELVYQGMAKVAAQLKAQGTTMILMTPMSKQYFTQDRIPFFLPRIQQPSHFMQLYRRFEQTPEFHFVDVYGILAASQGKFPIFYRQDFHWTDLTALKVAEQATNRIASLEGRGPAWSHPLAYHTEAFDGSEARFAAVLSNGVQMEPQLTKTWQDVHQVQTMDARKTGFESITDTVGGRGLLPATCLFGNSFSDGMMRAGLADHFEQFIRLDRAMMLKDTPPLIRGRCKYMIVQVLDNSAGAWLSLAE</sequence>
<gene>
    <name evidence="9" type="ORF">GEV01_12970</name>
</gene>
<organism evidence="9 10">
    <name type="scientific">Rugamonas rivuli</name>
    <dbReference type="NCBI Taxonomy" id="2743358"/>
    <lineage>
        <taxon>Bacteria</taxon>
        <taxon>Pseudomonadati</taxon>
        <taxon>Pseudomonadota</taxon>
        <taxon>Betaproteobacteria</taxon>
        <taxon>Burkholderiales</taxon>
        <taxon>Oxalobacteraceae</taxon>
        <taxon>Telluria group</taxon>
        <taxon>Rugamonas</taxon>
    </lineage>
</organism>
<keyword evidence="10" id="KW-1185">Reference proteome</keyword>
<dbReference type="Pfam" id="PF16822">
    <property type="entry name" value="ALGX"/>
    <property type="match status" value="1"/>
</dbReference>
<evidence type="ECO:0000256" key="7">
    <source>
        <dbReference type="SAM" id="Phobius"/>
    </source>
</evidence>
<dbReference type="InterPro" id="IPR036514">
    <property type="entry name" value="SGNH_hydro_sf"/>
</dbReference>
<keyword evidence="7" id="KW-0812">Transmembrane</keyword>
<keyword evidence="5" id="KW-0574">Periplasm</keyword>
<comment type="pathway">
    <text evidence="2">Glycan biosynthesis; alginate biosynthesis.</text>
</comment>
<proteinExistence type="predicted"/>
<dbReference type="Proteomes" id="UP000444318">
    <property type="component" value="Unassembled WGS sequence"/>
</dbReference>
<keyword evidence="4" id="KW-0732">Signal</keyword>
<accession>A0A843S7N2</accession>
<evidence type="ECO:0000256" key="3">
    <source>
        <dbReference type="ARBA" id="ARBA00022679"/>
    </source>
</evidence>
<evidence type="ECO:0000313" key="10">
    <source>
        <dbReference type="Proteomes" id="UP000444318"/>
    </source>
</evidence>
<dbReference type="RefSeq" id="WP_152804859.1">
    <property type="nucleotide sequence ID" value="NZ_WHUF01000003.1"/>
</dbReference>
<evidence type="ECO:0000256" key="1">
    <source>
        <dbReference type="ARBA" id="ARBA00004418"/>
    </source>
</evidence>
<keyword evidence="3" id="KW-0808">Transferase</keyword>
<evidence type="ECO:0000256" key="5">
    <source>
        <dbReference type="ARBA" id="ARBA00022764"/>
    </source>
</evidence>
<evidence type="ECO:0000259" key="8">
    <source>
        <dbReference type="Pfam" id="PF16822"/>
    </source>
</evidence>
<name>A0A843S7N2_9BURK</name>
<comment type="caution">
    <text evidence="9">The sequence shown here is derived from an EMBL/GenBank/DDBJ whole genome shotgun (WGS) entry which is preliminary data.</text>
</comment>
<dbReference type="GO" id="GO:0016788">
    <property type="term" value="F:hydrolase activity, acting on ester bonds"/>
    <property type="evidence" value="ECO:0007669"/>
    <property type="project" value="UniProtKB-ARBA"/>
</dbReference>
<dbReference type="Gene3D" id="3.40.50.1110">
    <property type="entry name" value="SGNH hydrolase"/>
    <property type="match status" value="1"/>
</dbReference>
<dbReference type="SUPFAM" id="SSF52266">
    <property type="entry name" value="SGNH hydrolase"/>
    <property type="match status" value="1"/>
</dbReference>
<reference evidence="9 10" key="1">
    <citation type="submission" date="2019-10" db="EMBL/GenBank/DDBJ databases">
        <title>Two novel species isolated from a subtropical stream in China.</title>
        <authorList>
            <person name="Lu H."/>
        </authorList>
    </citation>
    <scope>NUCLEOTIDE SEQUENCE [LARGE SCALE GENOMIC DNA]</scope>
    <source>
        <strain evidence="9 10">FT103W</strain>
    </source>
</reference>
<evidence type="ECO:0000256" key="2">
    <source>
        <dbReference type="ARBA" id="ARBA00005182"/>
    </source>
</evidence>
<keyword evidence="7" id="KW-1133">Transmembrane helix</keyword>
<protein>
    <recommendedName>
        <fullName evidence="8">AlgX/AlgJ SGNH hydrolase-like domain-containing protein</fullName>
    </recommendedName>
</protein>
<keyword evidence="7" id="KW-0472">Membrane</keyword>
<evidence type="ECO:0000313" key="9">
    <source>
        <dbReference type="EMBL" id="MQA20425.1"/>
    </source>
</evidence>
<dbReference type="GO" id="GO:0016740">
    <property type="term" value="F:transferase activity"/>
    <property type="evidence" value="ECO:0007669"/>
    <property type="project" value="UniProtKB-KW"/>
</dbReference>
<dbReference type="UniPathway" id="UPA00286"/>